<protein>
    <recommendedName>
        <fullName evidence="3">PemK-like protein</fullName>
    </recommendedName>
</protein>
<dbReference type="Pfam" id="PF02452">
    <property type="entry name" value="PemK_toxin"/>
    <property type="match status" value="1"/>
</dbReference>
<dbReference type="SUPFAM" id="SSF50118">
    <property type="entry name" value="Cell growth inhibitor/plasmid maintenance toxic component"/>
    <property type="match status" value="1"/>
</dbReference>
<name>M2YDB4_9PROT</name>
<dbReference type="eggNOG" id="COG2337">
    <property type="taxonomic scope" value="Bacteria"/>
</dbReference>
<keyword evidence="2" id="KW-1185">Reference proteome</keyword>
<accession>M2YDB4</accession>
<reference evidence="1 2" key="1">
    <citation type="journal article" date="2014" name="Genome Announc.">
        <title>Draft Genome Sequence of Magnetospirillum sp. Strain SO-1, a Freshwater Magnetotactic Bacterium Isolated from the Ol'khovka River, Russia.</title>
        <authorList>
            <person name="Grouzdev D.S."/>
            <person name="Dziuba M.V."/>
            <person name="Sukhacheva M.S."/>
            <person name="Mardanov A.V."/>
            <person name="Beletskiy A.V."/>
            <person name="Kuznetsov B.B."/>
            <person name="Skryabin K.G."/>
        </authorList>
    </citation>
    <scope>NUCLEOTIDE SEQUENCE [LARGE SCALE GENOMIC DNA]</scope>
    <source>
        <strain evidence="1 2">SO-1</strain>
    </source>
</reference>
<sequence length="56" mass="5900">MDGVRRGDLVTIVLQGDFGKPHPTLVIQSDQFDAHPTMTVLPLNPCAVLGTGADPS</sequence>
<organism evidence="1 2">
    <name type="scientific">Paramagnetospirillum caucaseum</name>
    <dbReference type="NCBI Taxonomy" id="1244869"/>
    <lineage>
        <taxon>Bacteria</taxon>
        <taxon>Pseudomonadati</taxon>
        <taxon>Pseudomonadota</taxon>
        <taxon>Alphaproteobacteria</taxon>
        <taxon>Rhodospirillales</taxon>
        <taxon>Magnetospirillaceae</taxon>
        <taxon>Paramagnetospirillum</taxon>
    </lineage>
</organism>
<proteinExistence type="predicted"/>
<evidence type="ECO:0000313" key="1">
    <source>
        <dbReference type="EMBL" id="EME70976.1"/>
    </source>
</evidence>
<dbReference type="AlphaFoldDB" id="M2YDB4"/>
<dbReference type="EMBL" id="AONQ01000010">
    <property type="protein sequence ID" value="EME70976.1"/>
    <property type="molecule type" value="Genomic_DNA"/>
</dbReference>
<dbReference type="Proteomes" id="UP000011744">
    <property type="component" value="Unassembled WGS sequence"/>
</dbReference>
<dbReference type="PATRIC" id="fig|1244869.3.peg.1066"/>
<gene>
    <name evidence="1" type="ORF">H261_05294</name>
</gene>
<dbReference type="STRING" id="1244869.H261_05294"/>
<comment type="caution">
    <text evidence="1">The sequence shown here is derived from an EMBL/GenBank/DDBJ whole genome shotgun (WGS) entry which is preliminary data.</text>
</comment>
<evidence type="ECO:0008006" key="3">
    <source>
        <dbReference type="Google" id="ProtNLM"/>
    </source>
</evidence>
<dbReference type="GO" id="GO:0003677">
    <property type="term" value="F:DNA binding"/>
    <property type="evidence" value="ECO:0007669"/>
    <property type="project" value="InterPro"/>
</dbReference>
<evidence type="ECO:0000313" key="2">
    <source>
        <dbReference type="Proteomes" id="UP000011744"/>
    </source>
</evidence>
<dbReference type="InterPro" id="IPR003477">
    <property type="entry name" value="PemK-like"/>
</dbReference>